<keyword evidence="9" id="KW-1185">Reference proteome</keyword>
<dbReference type="SMART" id="SM00732">
    <property type="entry name" value="YqgFc"/>
    <property type="match status" value="1"/>
</dbReference>
<evidence type="ECO:0000256" key="5">
    <source>
        <dbReference type="HAMAP-Rule" id="MF_00651"/>
    </source>
</evidence>
<evidence type="ECO:0000256" key="3">
    <source>
        <dbReference type="ARBA" id="ARBA00022722"/>
    </source>
</evidence>
<dbReference type="Pfam" id="PF03652">
    <property type="entry name" value="RuvX"/>
    <property type="match status" value="1"/>
</dbReference>
<evidence type="ECO:0000256" key="4">
    <source>
        <dbReference type="ARBA" id="ARBA00022801"/>
    </source>
</evidence>
<comment type="similarity">
    <text evidence="5">Belongs to the YqgF HJR family.</text>
</comment>
<comment type="caution">
    <text evidence="8">The sequence shown here is derived from an EMBL/GenBank/DDBJ whole genome shotgun (WGS) entry which is preliminary data.</text>
</comment>
<keyword evidence="3 5" id="KW-0540">Nuclease</keyword>
<name>A0ABV4GWM7_9ACTN</name>
<feature type="compositionally biased region" description="Basic residues" evidence="6">
    <location>
        <begin position="156"/>
        <end position="166"/>
    </location>
</feature>
<proteinExistence type="inferred from homology"/>
<keyword evidence="1 5" id="KW-0963">Cytoplasm</keyword>
<feature type="domain" description="YqgF/RNase H-like" evidence="7">
    <location>
        <begin position="4"/>
        <end position="106"/>
    </location>
</feature>
<comment type="subcellular location">
    <subcellularLocation>
        <location evidence="5">Cytoplasm</location>
    </subcellularLocation>
</comment>
<reference evidence="8 9" key="1">
    <citation type="submission" date="2024-07" db="EMBL/GenBank/DDBJ databases">
        <authorList>
            <person name="Thanompreechachai J."/>
            <person name="Duangmal K."/>
        </authorList>
    </citation>
    <scope>NUCLEOTIDE SEQUENCE [LARGE SCALE GENOMIC DNA]</scope>
    <source>
        <strain evidence="8 9">LSe6-4</strain>
    </source>
</reference>
<evidence type="ECO:0000259" key="7">
    <source>
        <dbReference type="SMART" id="SM00732"/>
    </source>
</evidence>
<keyword evidence="2 5" id="KW-0690">Ribosome biogenesis</keyword>
<keyword evidence="4 5" id="KW-0378">Hydrolase</keyword>
<evidence type="ECO:0000256" key="2">
    <source>
        <dbReference type="ARBA" id="ARBA00022517"/>
    </source>
</evidence>
<dbReference type="EMBL" id="JBGFTU010000002">
    <property type="protein sequence ID" value="MEZ0163708.1"/>
    <property type="molecule type" value="Genomic_DNA"/>
</dbReference>
<dbReference type="InterPro" id="IPR005227">
    <property type="entry name" value="YqgF"/>
</dbReference>
<evidence type="ECO:0000313" key="8">
    <source>
        <dbReference type="EMBL" id="MEZ0163708.1"/>
    </source>
</evidence>
<dbReference type="InterPro" id="IPR006641">
    <property type="entry name" value="YqgF/RNaseH-like_dom"/>
</dbReference>
<dbReference type="Gene3D" id="3.30.420.140">
    <property type="entry name" value="YqgF/RNase H-like domain"/>
    <property type="match status" value="1"/>
</dbReference>
<dbReference type="PANTHER" id="PTHR33317:SF4">
    <property type="entry name" value="POLYNUCLEOTIDYL TRANSFERASE, RIBONUCLEASE H-LIKE SUPERFAMILY PROTEIN"/>
    <property type="match status" value="1"/>
</dbReference>
<feature type="region of interest" description="Disordered" evidence="6">
    <location>
        <begin position="143"/>
        <end position="179"/>
    </location>
</feature>
<dbReference type="InterPro" id="IPR012337">
    <property type="entry name" value="RNaseH-like_sf"/>
</dbReference>
<dbReference type="HAMAP" id="MF_00651">
    <property type="entry name" value="Nuclease_YqgF"/>
    <property type="match status" value="1"/>
</dbReference>
<dbReference type="SUPFAM" id="SSF53098">
    <property type="entry name" value="Ribonuclease H-like"/>
    <property type="match status" value="1"/>
</dbReference>
<dbReference type="PANTHER" id="PTHR33317">
    <property type="entry name" value="POLYNUCLEOTIDYL TRANSFERASE, RIBONUCLEASE H-LIKE SUPERFAMILY PROTEIN"/>
    <property type="match status" value="1"/>
</dbReference>
<accession>A0ABV4GWM7</accession>
<evidence type="ECO:0000313" key="9">
    <source>
        <dbReference type="Proteomes" id="UP001565927"/>
    </source>
</evidence>
<evidence type="ECO:0000256" key="1">
    <source>
        <dbReference type="ARBA" id="ARBA00022490"/>
    </source>
</evidence>
<dbReference type="EC" id="3.1.-.-" evidence="5"/>
<organism evidence="8 9">
    <name type="scientific">Kineococcus halophytocola</name>
    <dbReference type="NCBI Taxonomy" id="3234027"/>
    <lineage>
        <taxon>Bacteria</taxon>
        <taxon>Bacillati</taxon>
        <taxon>Actinomycetota</taxon>
        <taxon>Actinomycetes</taxon>
        <taxon>Kineosporiales</taxon>
        <taxon>Kineosporiaceae</taxon>
        <taxon>Kineococcus</taxon>
    </lineage>
</organism>
<gene>
    <name evidence="8" type="primary">ruvX</name>
    <name evidence="8" type="ORF">AB2L27_02880</name>
</gene>
<dbReference type="InterPro" id="IPR037027">
    <property type="entry name" value="YqgF/RNaseH-like_dom_sf"/>
</dbReference>
<evidence type="ECO:0000256" key="6">
    <source>
        <dbReference type="SAM" id="MobiDB-lite"/>
    </source>
</evidence>
<dbReference type="NCBIfam" id="TIGR00250">
    <property type="entry name" value="RNAse_H_YqgF"/>
    <property type="match status" value="1"/>
</dbReference>
<dbReference type="Proteomes" id="UP001565927">
    <property type="component" value="Unassembled WGS sequence"/>
</dbReference>
<sequence length="179" mass="18897">MRAGVRVCVDVGSVRVGLAACDPAGVIASPVRTLVRDGEQDTDVAEVAAEVRDRGAIEVVVGWPLSLDGSEGPAALRAAGYADKISAAVPGVPVRLVDERLSTVDAHRALHAAGRREKQFRAVVDQVAAVVLLQAALDAERAGHTPGRVVQEPQTRRKPRHRKHSGARTSEPDATEGRD</sequence>
<dbReference type="CDD" id="cd16964">
    <property type="entry name" value="YqgF"/>
    <property type="match status" value="1"/>
</dbReference>
<dbReference type="RefSeq" id="WP_370439957.1">
    <property type="nucleotide sequence ID" value="NZ_JBGFTU010000002.1"/>
</dbReference>
<protein>
    <recommendedName>
        <fullName evidence="5">Putative pre-16S rRNA nuclease</fullName>
        <ecNumber evidence="5">3.1.-.-</ecNumber>
    </recommendedName>
</protein>
<comment type="function">
    <text evidence="5">Could be a nuclease involved in processing of the 5'-end of pre-16S rRNA.</text>
</comment>